<reference evidence="2 3" key="1">
    <citation type="submission" date="2017-09" db="EMBL/GenBank/DDBJ databases">
        <authorList>
            <person name="Lee N."/>
            <person name="Cho B.-K."/>
        </authorList>
    </citation>
    <scope>NUCLEOTIDE SEQUENCE [LARGE SCALE GENOMIC DNA]</scope>
    <source>
        <strain evidence="2 3">ATCC 12769</strain>
    </source>
</reference>
<protein>
    <recommendedName>
        <fullName evidence="4">Transcriptional regulator</fullName>
    </recommendedName>
</protein>
<proteinExistence type="predicted"/>
<dbReference type="EMBL" id="CP023702">
    <property type="protein sequence ID" value="QEU71259.1"/>
    <property type="molecule type" value="Genomic_DNA"/>
</dbReference>
<sequence>MGRPTRPNEALRALIAEAGLTAGQLAAGVNRVSRESGAPLDHDRTTVAHWLAGTMPRRSSRPLITEALSRSLGRRVTALDAGFAEPSGTELQPRVPVQDPVEILRRVSEHDVNEQPVRERAAKTLYTPDDVVPALDGITAAESGCTEFRFDSGRAPIRKQDVQAAEALAQVFHESDITFGGGRARRALALYLAGDGAEKLRRPASPALRRGIVQAMAQLSYLCGFMHFDDGLHGMAQQYYRASLRLSIENNSALHYAVTLRAMSVQACSLHHVRQAVDLAEAATGTVAGPPVHRAFVQGQLAVAYALDRDPSRAMRAVAEAERLLHRSRGPVTSVTGRYHEGSLLRQESAVREFLGDDDGAVRALVSAARHRPEAERRSRAMVHADLAALQLKAGRLDEAADSGLRFLDEYPLLASGRANQALAELRAGMRPHARQPAAGRFLRCATRATSKGSGAGSGKAVRGDVDRSR</sequence>
<dbReference type="InterPro" id="IPR011990">
    <property type="entry name" value="TPR-like_helical_dom_sf"/>
</dbReference>
<dbReference type="Proteomes" id="UP000326178">
    <property type="component" value="Chromosome"/>
</dbReference>
<organism evidence="2 3">
    <name type="scientific">Streptomyces nitrosporeus</name>
    <dbReference type="NCBI Taxonomy" id="28894"/>
    <lineage>
        <taxon>Bacteria</taxon>
        <taxon>Bacillati</taxon>
        <taxon>Actinomycetota</taxon>
        <taxon>Actinomycetes</taxon>
        <taxon>Kitasatosporales</taxon>
        <taxon>Streptomycetaceae</taxon>
        <taxon>Streptomyces</taxon>
    </lineage>
</organism>
<evidence type="ECO:0000313" key="3">
    <source>
        <dbReference type="Proteomes" id="UP000326178"/>
    </source>
</evidence>
<keyword evidence="3" id="KW-1185">Reference proteome</keyword>
<evidence type="ECO:0008006" key="4">
    <source>
        <dbReference type="Google" id="ProtNLM"/>
    </source>
</evidence>
<dbReference type="RefSeq" id="WP_150486623.1">
    <property type="nucleotide sequence ID" value="NZ_BMUV01000007.1"/>
</dbReference>
<dbReference type="SUPFAM" id="SSF48452">
    <property type="entry name" value="TPR-like"/>
    <property type="match status" value="1"/>
</dbReference>
<feature type="region of interest" description="Disordered" evidence="1">
    <location>
        <begin position="449"/>
        <end position="470"/>
    </location>
</feature>
<dbReference type="Gene3D" id="1.25.40.10">
    <property type="entry name" value="Tetratricopeptide repeat domain"/>
    <property type="match status" value="1"/>
</dbReference>
<evidence type="ECO:0000256" key="1">
    <source>
        <dbReference type="SAM" id="MobiDB-lite"/>
    </source>
</evidence>
<accession>A0A5J6F4P5</accession>
<gene>
    <name evidence="2" type="ORF">CP967_04175</name>
</gene>
<evidence type="ECO:0000313" key="2">
    <source>
        <dbReference type="EMBL" id="QEU71259.1"/>
    </source>
</evidence>
<dbReference type="AlphaFoldDB" id="A0A5J6F4P5"/>
<name>A0A5J6F4P5_9ACTN</name>
<dbReference type="KEGG" id="snk:CP967_04175"/>
<dbReference type="OrthoDB" id="3213425at2"/>